<keyword evidence="3" id="KW-1185">Reference proteome</keyword>
<gene>
    <name evidence="2" type="ORF">VPK24_00035</name>
</gene>
<feature type="transmembrane region" description="Helical" evidence="1">
    <location>
        <begin position="80"/>
        <end position="100"/>
    </location>
</feature>
<feature type="transmembrane region" description="Helical" evidence="1">
    <location>
        <begin position="106"/>
        <end position="128"/>
    </location>
</feature>
<name>A0ABW7C556_9CYAN</name>
<dbReference type="Proteomes" id="UP001604335">
    <property type="component" value="Unassembled WGS sequence"/>
</dbReference>
<keyword evidence="1" id="KW-0812">Transmembrane</keyword>
<dbReference type="EMBL" id="JAZAQF010000001">
    <property type="protein sequence ID" value="MFG3816008.1"/>
    <property type="molecule type" value="Genomic_DNA"/>
</dbReference>
<evidence type="ECO:0000313" key="3">
    <source>
        <dbReference type="Proteomes" id="UP001604335"/>
    </source>
</evidence>
<protein>
    <submittedName>
        <fullName evidence="2">Uncharacterized protein</fullName>
    </submittedName>
</protein>
<evidence type="ECO:0000256" key="1">
    <source>
        <dbReference type="SAM" id="Phobius"/>
    </source>
</evidence>
<comment type="caution">
    <text evidence="2">The sequence shown here is derived from an EMBL/GenBank/DDBJ whole genome shotgun (WGS) entry which is preliminary data.</text>
</comment>
<dbReference type="RefSeq" id="WP_099533052.1">
    <property type="nucleotide sequence ID" value="NZ_JAZAQF010000001.1"/>
</dbReference>
<proteinExistence type="predicted"/>
<sequence length="130" mass="14812">MKTSQIELTESYPCPCRQRGTLRPIALMDAFGCDRCQQIFVVTESGDQIEQVSSGAIYRRLWRWTGTRWLSVRPPLRENYLPITLWAGFVLVLAWLPLIVKGLAGTAAWLLPGLLVIGLPLLLLWLAYRR</sequence>
<accession>A0ABW7C556</accession>
<organism evidence="2 3">
    <name type="scientific">Limnothrix redekei LRLZ20PSL1</name>
    <dbReference type="NCBI Taxonomy" id="3112953"/>
    <lineage>
        <taxon>Bacteria</taxon>
        <taxon>Bacillati</taxon>
        <taxon>Cyanobacteriota</taxon>
        <taxon>Cyanophyceae</taxon>
        <taxon>Pseudanabaenales</taxon>
        <taxon>Pseudanabaenaceae</taxon>
        <taxon>Limnothrix</taxon>
    </lineage>
</organism>
<reference evidence="3" key="1">
    <citation type="journal article" date="2024" name="Algal Res.">
        <title>Biochemical, toxicological and genomic investigation of a high-biomass producing Limnothrix strain isolated from Italian shallow drinking water reservoir.</title>
        <authorList>
            <person name="Simonazzi M."/>
            <person name="Shishido T.K."/>
            <person name="Delbaje E."/>
            <person name="Wahlsten M."/>
            <person name="Fewer D.P."/>
            <person name="Sivonen K."/>
            <person name="Pezzolesi L."/>
            <person name="Pistocchi R."/>
        </authorList>
    </citation>
    <scope>NUCLEOTIDE SEQUENCE [LARGE SCALE GENOMIC DNA]</scope>
    <source>
        <strain evidence="3">LRLZ20PSL1</strain>
    </source>
</reference>
<evidence type="ECO:0000313" key="2">
    <source>
        <dbReference type="EMBL" id="MFG3816008.1"/>
    </source>
</evidence>
<keyword evidence="1" id="KW-0472">Membrane</keyword>
<keyword evidence="1" id="KW-1133">Transmembrane helix</keyword>